<dbReference type="EMBL" id="CABFJX010000041">
    <property type="protein sequence ID" value="VTT60173.1"/>
    <property type="molecule type" value="Genomic_DNA"/>
</dbReference>
<dbReference type="GO" id="GO:0015098">
    <property type="term" value="F:molybdate ion transmembrane transporter activity"/>
    <property type="evidence" value="ECO:0007669"/>
    <property type="project" value="InterPro"/>
</dbReference>
<dbReference type="Pfam" id="PF05631">
    <property type="entry name" value="MFS_5"/>
    <property type="match status" value="1"/>
</dbReference>
<keyword evidence="7 12" id="KW-1133">Transmembrane helix</keyword>
<evidence type="ECO:0000256" key="3">
    <source>
        <dbReference type="ARBA" id="ARBA00021242"/>
    </source>
</evidence>
<evidence type="ECO:0000256" key="5">
    <source>
        <dbReference type="ARBA" id="ARBA00022475"/>
    </source>
</evidence>
<evidence type="ECO:0000256" key="8">
    <source>
        <dbReference type="ARBA" id="ARBA00023065"/>
    </source>
</evidence>
<evidence type="ECO:0000256" key="9">
    <source>
        <dbReference type="ARBA" id="ARBA00023136"/>
    </source>
</evidence>
<evidence type="ECO:0000256" key="11">
    <source>
        <dbReference type="ARBA" id="ARBA00032555"/>
    </source>
</evidence>
<dbReference type="SUPFAM" id="SSF103473">
    <property type="entry name" value="MFS general substrate transporter"/>
    <property type="match status" value="1"/>
</dbReference>
<feature type="transmembrane region" description="Helical" evidence="12">
    <location>
        <begin position="6"/>
        <end position="22"/>
    </location>
</feature>
<feature type="transmembrane region" description="Helical" evidence="12">
    <location>
        <begin position="148"/>
        <end position="165"/>
    </location>
</feature>
<feature type="transmembrane region" description="Helical" evidence="12">
    <location>
        <begin position="395"/>
        <end position="415"/>
    </location>
</feature>
<evidence type="ECO:0000256" key="6">
    <source>
        <dbReference type="ARBA" id="ARBA00022692"/>
    </source>
</evidence>
<feature type="transmembrane region" description="Helical" evidence="12">
    <location>
        <begin position="296"/>
        <end position="317"/>
    </location>
</feature>
<name>A0A9Q9RCX7_FUSFU</name>
<feature type="transmembrane region" description="Helical" evidence="12">
    <location>
        <begin position="465"/>
        <end position="483"/>
    </location>
</feature>
<feature type="transmembrane region" description="Helical" evidence="12">
    <location>
        <begin position="211"/>
        <end position="234"/>
    </location>
</feature>
<evidence type="ECO:0000256" key="4">
    <source>
        <dbReference type="ARBA" id="ARBA00022448"/>
    </source>
</evidence>
<keyword evidence="6 12" id="KW-0812">Transmembrane</keyword>
<proteinExistence type="predicted"/>
<reference evidence="13" key="1">
    <citation type="submission" date="2019-05" db="EMBL/GenBank/DDBJ databases">
        <authorList>
            <person name="Piombo E."/>
        </authorList>
    </citation>
    <scope>NUCLEOTIDE SEQUENCE</scope>
    <source>
        <strain evidence="13">C2S</strain>
    </source>
</reference>
<dbReference type="GO" id="GO:0006811">
    <property type="term" value="P:monoatomic ion transport"/>
    <property type="evidence" value="ECO:0007669"/>
    <property type="project" value="UniProtKB-KW"/>
</dbReference>
<feature type="transmembrane region" description="Helical" evidence="12">
    <location>
        <begin position="246"/>
        <end position="265"/>
    </location>
</feature>
<evidence type="ECO:0000256" key="7">
    <source>
        <dbReference type="ARBA" id="ARBA00022989"/>
    </source>
</evidence>
<evidence type="ECO:0000313" key="14">
    <source>
        <dbReference type="Proteomes" id="UP000760494"/>
    </source>
</evidence>
<dbReference type="PANTHER" id="PTHR23516">
    <property type="entry name" value="SAM (S-ADENOSYL METHIONINE) TRANSPORTER"/>
    <property type="match status" value="1"/>
</dbReference>
<dbReference type="Gene3D" id="1.20.1250.20">
    <property type="entry name" value="MFS general substrate transporter like domains"/>
    <property type="match status" value="1"/>
</dbReference>
<comment type="subcellular location">
    <subcellularLocation>
        <location evidence="2">Cell membrane</location>
        <topology evidence="2">Multi-pass membrane protein</topology>
    </subcellularLocation>
</comment>
<organism evidence="13 14">
    <name type="scientific">Fusarium fujikuroi</name>
    <name type="common">Bakanae and foot rot disease fungus</name>
    <name type="synonym">Gibberella fujikuroi</name>
    <dbReference type="NCBI Taxonomy" id="5127"/>
    <lineage>
        <taxon>Eukaryota</taxon>
        <taxon>Fungi</taxon>
        <taxon>Dikarya</taxon>
        <taxon>Ascomycota</taxon>
        <taxon>Pezizomycotina</taxon>
        <taxon>Sordariomycetes</taxon>
        <taxon>Hypocreomycetidae</taxon>
        <taxon>Hypocreales</taxon>
        <taxon>Nectriaceae</taxon>
        <taxon>Fusarium</taxon>
        <taxon>Fusarium fujikuroi species complex</taxon>
    </lineage>
</organism>
<dbReference type="Proteomes" id="UP000760494">
    <property type="component" value="Unassembled WGS sequence"/>
</dbReference>
<evidence type="ECO:0000256" key="1">
    <source>
        <dbReference type="ARBA" id="ARBA00003019"/>
    </source>
</evidence>
<dbReference type="PANTHER" id="PTHR23516:SF1">
    <property type="entry name" value="MOLYBDATE-ANION TRANSPORTER"/>
    <property type="match status" value="1"/>
</dbReference>
<sequence length="490" mass="54845">MDYYTITLIILIIPLIFASYRHHRHVTLKVVRASAAEAGRLDMIDDEIHDIDHDSTGDRYYNFRNKFLWVYGLAMAAEWLQVRLNDRRPAPNRAITNFQWASYLYSCLKNTHKLSEPAIATLFATGFVSAGISALFVDSLADKHGKKFMCQCYCLIYSVSCLTMLTGNLVILFAGRVMAGFCTTLLYSVFESWMTAEYKRQAFGDRGTALSTIYSMITVTNGIVSAGSGIVAQVAVNALGSHTAPFLLSIVCLSLALMVITRSWIQAENRGKSSRSSIGESSWRTSAVSLLKDSSLTILTLTLCFFEGSVYVVLYSWPQTIMSARFHERIWANPPFGTIFSSLMAAMSLGSFMFLYTSLDANSIQLSSRTIQLVSSISASALLATILLRDELSRFWAFCIFEICVGLYYPSMTYLKSRLFQEERRGRVYGLMRVPLNLFTVFCLTTVGEDCLRCNLGDESRENRLIVCSILLLLGVLLMSQYAPKQGRAC</sequence>
<dbReference type="InterPro" id="IPR008509">
    <property type="entry name" value="MOT2/MFSD5"/>
</dbReference>
<accession>A0A9Q9RCX7</accession>
<keyword evidence="4" id="KW-0813">Transport</keyword>
<evidence type="ECO:0000256" key="12">
    <source>
        <dbReference type="SAM" id="Phobius"/>
    </source>
</evidence>
<keyword evidence="8" id="KW-0406">Ion transport</keyword>
<comment type="function">
    <text evidence="1">Mediates high-affinity intracellular uptake of the rare oligo-element molybdenum.</text>
</comment>
<comment type="caution">
    <text evidence="13">The sequence shown here is derived from an EMBL/GenBank/DDBJ whole genome shotgun (WGS) entry which is preliminary data.</text>
</comment>
<evidence type="ECO:0000256" key="10">
    <source>
        <dbReference type="ARBA" id="ARBA00030646"/>
    </source>
</evidence>
<gene>
    <name evidence="13" type="ORF">C2S_14358</name>
</gene>
<feature type="transmembrane region" description="Helical" evidence="12">
    <location>
        <begin position="118"/>
        <end position="136"/>
    </location>
</feature>
<keyword evidence="9 12" id="KW-0472">Membrane</keyword>
<evidence type="ECO:0000256" key="2">
    <source>
        <dbReference type="ARBA" id="ARBA00004651"/>
    </source>
</evidence>
<evidence type="ECO:0000313" key="13">
    <source>
        <dbReference type="EMBL" id="VTT60173.1"/>
    </source>
</evidence>
<dbReference type="InterPro" id="IPR036259">
    <property type="entry name" value="MFS_trans_sf"/>
</dbReference>
<protein>
    <recommendedName>
        <fullName evidence="3">Molybdate-anion transporter</fullName>
    </recommendedName>
    <alternativeName>
        <fullName evidence="10">Major facilitator superfamily domain-containing protein 5</fullName>
    </alternativeName>
    <alternativeName>
        <fullName evidence="11">Molybdate transporter 2 homolog</fullName>
    </alternativeName>
</protein>
<feature type="transmembrane region" description="Helical" evidence="12">
    <location>
        <begin position="67"/>
        <end position="84"/>
    </location>
</feature>
<dbReference type="GO" id="GO:0005886">
    <property type="term" value="C:plasma membrane"/>
    <property type="evidence" value="ECO:0007669"/>
    <property type="project" value="UniProtKB-SubCell"/>
</dbReference>
<keyword evidence="5" id="KW-1003">Cell membrane</keyword>
<feature type="transmembrane region" description="Helical" evidence="12">
    <location>
        <begin position="337"/>
        <end position="359"/>
    </location>
</feature>
<dbReference type="AlphaFoldDB" id="A0A9Q9RCX7"/>